<dbReference type="InterPro" id="IPR050397">
    <property type="entry name" value="Env_Response_Regulators"/>
</dbReference>
<reference evidence="1" key="1">
    <citation type="submission" date="2021-02" db="EMBL/GenBank/DDBJ databases">
        <title>Genomic Encyclopedia of Type Strains, Phase IV (KMG-V): Genome sequencing to study the core and pangenomes of soil and plant-associated prokaryotes.</title>
        <authorList>
            <person name="Whitman W."/>
        </authorList>
    </citation>
    <scope>NUCLEOTIDE SEQUENCE</scope>
    <source>
        <strain evidence="1">USDA 406</strain>
    </source>
</reference>
<dbReference type="PANTHER" id="PTHR24567">
    <property type="entry name" value="CRP FAMILY TRANSCRIPTIONAL REGULATORY PROTEIN"/>
    <property type="match status" value="1"/>
</dbReference>
<dbReference type="OrthoDB" id="9809206at2"/>
<dbReference type="InterPro" id="IPR018488">
    <property type="entry name" value="cNMP-bd_CS"/>
</dbReference>
<dbReference type="Proteomes" id="UP000673383">
    <property type="component" value="Unassembled WGS sequence"/>
</dbReference>
<sequence length="159" mass="17564">MLISGLLYSVFAHLFQPSLQTTGTHGICVRIRGKEFRVADASFSLLTGNSIETRLVRAGGVIFREGEQANELFVIKSGYVRIQVGNKTMADLAPDTIFGEMALIDNEPRSATATALTDVELVPVSEKQFLFLVSQTPHFALKVMRTLAQRLRTMNKGVY</sequence>
<dbReference type="PANTHER" id="PTHR24567:SF74">
    <property type="entry name" value="HTH-TYPE TRANSCRIPTIONAL REGULATOR ARCR"/>
    <property type="match status" value="1"/>
</dbReference>
<proteinExistence type="predicted"/>
<dbReference type="RefSeq" id="WP_069276544.1">
    <property type="nucleotide sequence ID" value="NZ_JAFICZ010000001.1"/>
</dbReference>
<dbReference type="EMBL" id="JAFICZ010000001">
    <property type="protein sequence ID" value="MBP1294082.1"/>
    <property type="molecule type" value="Genomic_DNA"/>
</dbReference>
<name>A0A1E3ETT4_BRAEL</name>
<dbReference type="GO" id="GO:0005829">
    <property type="term" value="C:cytosol"/>
    <property type="evidence" value="ECO:0007669"/>
    <property type="project" value="TreeGrafter"/>
</dbReference>
<dbReference type="SUPFAM" id="SSF51206">
    <property type="entry name" value="cAMP-binding domain-like"/>
    <property type="match status" value="1"/>
</dbReference>
<dbReference type="Pfam" id="PF00027">
    <property type="entry name" value="cNMP_binding"/>
    <property type="match status" value="1"/>
</dbReference>
<dbReference type="CDD" id="cd00038">
    <property type="entry name" value="CAP_ED"/>
    <property type="match status" value="1"/>
</dbReference>
<dbReference type="eggNOG" id="COG0664">
    <property type="taxonomic scope" value="Bacteria"/>
</dbReference>
<evidence type="ECO:0000313" key="2">
    <source>
        <dbReference type="Proteomes" id="UP000673383"/>
    </source>
</evidence>
<accession>A0A1E3ETT4</accession>
<comment type="caution">
    <text evidence="1">The sequence shown here is derived from an EMBL/GenBank/DDBJ whole genome shotgun (WGS) entry which is preliminary data.</text>
</comment>
<evidence type="ECO:0000313" key="1">
    <source>
        <dbReference type="EMBL" id="MBP1294082.1"/>
    </source>
</evidence>
<dbReference type="AlphaFoldDB" id="A0A1E3ETT4"/>
<dbReference type="InterPro" id="IPR000595">
    <property type="entry name" value="cNMP-bd_dom"/>
</dbReference>
<gene>
    <name evidence="1" type="ORF">JOH49_003835</name>
</gene>
<dbReference type="PRINTS" id="PR00103">
    <property type="entry name" value="CAMPKINASE"/>
</dbReference>
<dbReference type="InterPro" id="IPR014710">
    <property type="entry name" value="RmlC-like_jellyroll"/>
</dbReference>
<dbReference type="InterPro" id="IPR018490">
    <property type="entry name" value="cNMP-bd_dom_sf"/>
</dbReference>
<dbReference type="PROSITE" id="PS50042">
    <property type="entry name" value="CNMP_BINDING_3"/>
    <property type="match status" value="1"/>
</dbReference>
<dbReference type="Gene3D" id="2.60.120.10">
    <property type="entry name" value="Jelly Rolls"/>
    <property type="match status" value="1"/>
</dbReference>
<dbReference type="GO" id="GO:0003700">
    <property type="term" value="F:DNA-binding transcription factor activity"/>
    <property type="evidence" value="ECO:0007669"/>
    <property type="project" value="TreeGrafter"/>
</dbReference>
<dbReference type="STRING" id="29448.QU41_28955"/>
<dbReference type="PROSITE" id="PS00889">
    <property type="entry name" value="CNMP_BINDING_2"/>
    <property type="match status" value="1"/>
</dbReference>
<organism evidence="1 2">
    <name type="scientific">Bradyrhizobium elkanii</name>
    <dbReference type="NCBI Taxonomy" id="29448"/>
    <lineage>
        <taxon>Bacteria</taxon>
        <taxon>Pseudomonadati</taxon>
        <taxon>Pseudomonadota</taxon>
        <taxon>Alphaproteobacteria</taxon>
        <taxon>Hyphomicrobiales</taxon>
        <taxon>Nitrobacteraceae</taxon>
        <taxon>Bradyrhizobium</taxon>
    </lineage>
</organism>
<dbReference type="SMART" id="SM00100">
    <property type="entry name" value="cNMP"/>
    <property type="match status" value="1"/>
</dbReference>
<protein>
    <submittedName>
        <fullName evidence="1">CRP-like cAMP-binding protein</fullName>
    </submittedName>
</protein>